<dbReference type="Proteomes" id="UP001177021">
    <property type="component" value="Unassembled WGS sequence"/>
</dbReference>
<protein>
    <submittedName>
        <fullName evidence="1">Uncharacterized protein</fullName>
    </submittedName>
</protein>
<name>A0ACB0LQC7_TRIPR</name>
<organism evidence="1 2">
    <name type="scientific">Trifolium pratense</name>
    <name type="common">Red clover</name>
    <dbReference type="NCBI Taxonomy" id="57577"/>
    <lineage>
        <taxon>Eukaryota</taxon>
        <taxon>Viridiplantae</taxon>
        <taxon>Streptophyta</taxon>
        <taxon>Embryophyta</taxon>
        <taxon>Tracheophyta</taxon>
        <taxon>Spermatophyta</taxon>
        <taxon>Magnoliopsida</taxon>
        <taxon>eudicotyledons</taxon>
        <taxon>Gunneridae</taxon>
        <taxon>Pentapetalae</taxon>
        <taxon>rosids</taxon>
        <taxon>fabids</taxon>
        <taxon>Fabales</taxon>
        <taxon>Fabaceae</taxon>
        <taxon>Papilionoideae</taxon>
        <taxon>50 kb inversion clade</taxon>
        <taxon>NPAAA clade</taxon>
        <taxon>Hologalegina</taxon>
        <taxon>IRL clade</taxon>
        <taxon>Trifolieae</taxon>
        <taxon>Trifolium</taxon>
    </lineage>
</organism>
<comment type="caution">
    <text evidence="1">The sequence shown here is derived from an EMBL/GenBank/DDBJ whole genome shotgun (WGS) entry which is preliminary data.</text>
</comment>
<keyword evidence="2" id="KW-1185">Reference proteome</keyword>
<gene>
    <name evidence="1" type="ORF">MILVUS5_LOCUS34577</name>
</gene>
<evidence type="ECO:0000313" key="1">
    <source>
        <dbReference type="EMBL" id="CAJ2670563.1"/>
    </source>
</evidence>
<sequence>METKFALISWTLSLEIPKPKGLSSQDFCKISSIHLFCNFLFCPFAFAIPPKVEDNIGAVPHGLSIDSNVVKRELESFSKRLHRSNTKKFEFQAEVSRLISNASSALDKIRFLSLTDKEILGEGDNAKLEIQIKLDKEKKILYI</sequence>
<proteinExistence type="predicted"/>
<accession>A0ACB0LQC7</accession>
<evidence type="ECO:0000313" key="2">
    <source>
        <dbReference type="Proteomes" id="UP001177021"/>
    </source>
</evidence>
<reference evidence="1" key="1">
    <citation type="submission" date="2023-10" db="EMBL/GenBank/DDBJ databases">
        <authorList>
            <person name="Rodriguez Cubillos JULIANA M."/>
            <person name="De Vega J."/>
        </authorList>
    </citation>
    <scope>NUCLEOTIDE SEQUENCE</scope>
</reference>
<dbReference type="EMBL" id="CASHSV030000615">
    <property type="protein sequence ID" value="CAJ2670563.1"/>
    <property type="molecule type" value="Genomic_DNA"/>
</dbReference>